<evidence type="ECO:0000313" key="2">
    <source>
        <dbReference type="Proteomes" id="UP001175211"/>
    </source>
</evidence>
<keyword evidence="2" id="KW-1185">Reference proteome</keyword>
<feature type="non-terminal residue" evidence="1">
    <location>
        <position position="95"/>
    </location>
</feature>
<accession>A0AA39N691</accession>
<dbReference type="GeneID" id="85350236"/>
<proteinExistence type="predicted"/>
<dbReference type="Proteomes" id="UP001175211">
    <property type="component" value="Unassembled WGS sequence"/>
</dbReference>
<gene>
    <name evidence="1" type="ORF">EV420DRAFT_1245813</name>
</gene>
<reference evidence="1" key="1">
    <citation type="submission" date="2023-06" db="EMBL/GenBank/DDBJ databases">
        <authorList>
            <consortium name="Lawrence Berkeley National Laboratory"/>
            <person name="Ahrendt S."/>
            <person name="Sahu N."/>
            <person name="Indic B."/>
            <person name="Wong-Bajracharya J."/>
            <person name="Merenyi Z."/>
            <person name="Ke H.-M."/>
            <person name="Monk M."/>
            <person name="Kocsube S."/>
            <person name="Drula E."/>
            <person name="Lipzen A."/>
            <person name="Balint B."/>
            <person name="Henrissat B."/>
            <person name="Andreopoulos B."/>
            <person name="Martin F.M."/>
            <person name="Harder C.B."/>
            <person name="Rigling D."/>
            <person name="Ford K.L."/>
            <person name="Foster G.D."/>
            <person name="Pangilinan J."/>
            <person name="Papanicolaou A."/>
            <person name="Barry K."/>
            <person name="LaButti K."/>
            <person name="Viragh M."/>
            <person name="Koriabine M."/>
            <person name="Yan M."/>
            <person name="Riley R."/>
            <person name="Champramary S."/>
            <person name="Plett K.L."/>
            <person name="Tsai I.J."/>
            <person name="Slot J."/>
            <person name="Sipos G."/>
            <person name="Plett J."/>
            <person name="Nagy L.G."/>
            <person name="Grigoriev I.V."/>
        </authorList>
    </citation>
    <scope>NUCLEOTIDE SEQUENCE</scope>
    <source>
        <strain evidence="1">CCBAS 213</strain>
    </source>
</reference>
<dbReference type="AlphaFoldDB" id="A0AA39N691"/>
<evidence type="ECO:0000313" key="1">
    <source>
        <dbReference type="EMBL" id="KAK0458989.1"/>
    </source>
</evidence>
<name>A0AA39N691_ARMTA</name>
<protein>
    <submittedName>
        <fullName evidence="1">Uncharacterized protein</fullName>
    </submittedName>
</protein>
<sequence length="95" mass="10148">KGVAASVALTRLSSSASGMPHRFIRRLCTSLVAPRMDYGLGVWYNPVRVGESRRKGSVGFATKLAKPQRLACRVAVGGLRSTATEALDIHANLLP</sequence>
<dbReference type="EMBL" id="JAUEPS010000016">
    <property type="protein sequence ID" value="KAK0458989.1"/>
    <property type="molecule type" value="Genomic_DNA"/>
</dbReference>
<dbReference type="RefSeq" id="XP_060331239.1">
    <property type="nucleotide sequence ID" value="XM_060466688.1"/>
</dbReference>
<feature type="non-terminal residue" evidence="1">
    <location>
        <position position="1"/>
    </location>
</feature>
<organism evidence="1 2">
    <name type="scientific">Armillaria tabescens</name>
    <name type="common">Ringless honey mushroom</name>
    <name type="synonym">Agaricus tabescens</name>
    <dbReference type="NCBI Taxonomy" id="1929756"/>
    <lineage>
        <taxon>Eukaryota</taxon>
        <taxon>Fungi</taxon>
        <taxon>Dikarya</taxon>
        <taxon>Basidiomycota</taxon>
        <taxon>Agaricomycotina</taxon>
        <taxon>Agaricomycetes</taxon>
        <taxon>Agaricomycetidae</taxon>
        <taxon>Agaricales</taxon>
        <taxon>Marasmiineae</taxon>
        <taxon>Physalacriaceae</taxon>
        <taxon>Desarmillaria</taxon>
    </lineage>
</organism>
<comment type="caution">
    <text evidence="1">The sequence shown here is derived from an EMBL/GenBank/DDBJ whole genome shotgun (WGS) entry which is preliminary data.</text>
</comment>